<proteinExistence type="predicted"/>
<dbReference type="SMART" id="SM00028">
    <property type="entry name" value="TPR"/>
    <property type="match status" value="9"/>
</dbReference>
<dbReference type="PROSITE" id="PS50005">
    <property type="entry name" value="TPR"/>
    <property type="match status" value="2"/>
</dbReference>
<dbReference type="AlphaFoldDB" id="A0A518C953"/>
<feature type="repeat" description="TPR" evidence="1">
    <location>
        <begin position="247"/>
        <end position="280"/>
    </location>
</feature>
<keyword evidence="1" id="KW-0802">TPR repeat</keyword>
<feature type="signal peptide" evidence="3">
    <location>
        <begin position="1"/>
        <end position="37"/>
    </location>
</feature>
<dbReference type="PANTHER" id="PTHR12558">
    <property type="entry name" value="CELL DIVISION CYCLE 16,23,27"/>
    <property type="match status" value="1"/>
</dbReference>
<feature type="coiled-coil region" evidence="2">
    <location>
        <begin position="708"/>
        <end position="748"/>
    </location>
</feature>
<reference evidence="6" key="1">
    <citation type="submission" date="2019-02" db="EMBL/GenBank/DDBJ databases">
        <title>Deep-cultivation of Planctomycetes and their phenomic and genomic characterization uncovers novel biology.</title>
        <authorList>
            <person name="Wiegand S."/>
            <person name="Jogler M."/>
            <person name="Boedeker C."/>
            <person name="Pinto D."/>
            <person name="Vollmers J."/>
            <person name="Rivas-Marin E."/>
            <person name="Kohn T."/>
            <person name="Peeters S.H."/>
            <person name="Heuer A."/>
            <person name="Rast P."/>
            <person name="Oberbeckmann S."/>
            <person name="Bunk B."/>
            <person name="Jeske O."/>
            <person name="Meyerdierks A."/>
            <person name="Storesund J.E."/>
            <person name="Kallscheuer N."/>
            <person name="Luecker S."/>
            <person name="Lage O.M."/>
            <person name="Pohl T."/>
            <person name="Merkel B.J."/>
            <person name="Hornburger P."/>
            <person name="Mueller R.-W."/>
            <person name="Bruemmer F."/>
            <person name="Labrenz M."/>
            <person name="Spormann A.M."/>
            <person name="Op den Camp H."/>
            <person name="Overmann J."/>
            <person name="Amann R."/>
            <person name="Jetten M.S.M."/>
            <person name="Mascher T."/>
            <person name="Medema M.H."/>
            <person name="Devos D.P."/>
            <person name="Kaster A.-K."/>
            <person name="Ovreas L."/>
            <person name="Rohde M."/>
            <person name="Galperin M.Y."/>
            <person name="Jogler C."/>
        </authorList>
    </citation>
    <scope>NUCLEOTIDE SEQUENCE [LARGE SCALE GENOMIC DNA]</scope>
    <source>
        <strain evidence="6">Pan97</strain>
    </source>
</reference>
<evidence type="ECO:0000313" key="5">
    <source>
        <dbReference type="EMBL" id="QDU75756.1"/>
    </source>
</evidence>
<dbReference type="InterPro" id="IPR019734">
    <property type="entry name" value="TPR_rpt"/>
</dbReference>
<dbReference type="Pfam" id="PF13181">
    <property type="entry name" value="TPR_8"/>
    <property type="match status" value="1"/>
</dbReference>
<keyword evidence="2" id="KW-0175">Coiled coil</keyword>
<sequence precursor="true">MRNDPGSWMVPLSMRVCSLASLLAVMGVFLGQANVHAETLTEAKDLFRTGEYAKCVEVAAQEIEGGRTFVDWYVLKTESELTLGRYADAAQTIDDAKKVSPTNLRLLWLERDVRRFNGQSNQAKEVLAQLGAQLERTSGIYRDLETSLVIGKFFLEIGADAKRIRIDLFKPIQQRAPGLPNAYIAAAELALSKNDYALAAEDFQLALKVDEDNPRVLFGLAQAFEPSDSEKAEEYLQKTLEINPKYIPGLLMIAESHLSAERYDETEKLLAKALEINPHHPSAWAIRAVLAHLANDTAREKECREKALAHWKDNPEVDYLIGKHLARKYRFAEAAAAQRRALQFDSNYLPAKMELSNDLLRLGKEEQGWKLAEEVFDADNYNVVAHNLSTLQEHVAKFRTIESDGFIVRMDAEEAAIYGDRVLQLLREAKSVLCKKYDVELNEPIAIEIFPKQQDFAIRTFGLPGGAGFLGVCFGNVITMNSPASQTDNPTNWEAVLWHEFCHVVTLNKTHNKMPRWLSEGISVYEEIQRDPSWGQSISPAYREMILGDDLTPVSELSGAFLRPPSSKHLMFAYYESSLVVEFLVDEFGIEAVRSILDELGKGLQINDAIARHAAPLDAIDAGFQQFIQDRAQAFAPEADFGAEDLPQPRITELQAWLKEHPNSYPGLQMYAAALIREQKFTEALEPIEKLQQLAPDYAGDGSPLPMKAQILKELGETQQELAVLEQLAKLRADAIDAYRRLAELHAEAGQWQSVVVNAKRIRAVNPLIQEPYLLLAKAGEQMDEGEVAIEGLSTLAVLHPYDPADVHFRLAQRLHETQQNEKALRHVLLALEEAPRYRAALKLLLELTEHDSPLPDRPSPAKDDSQ</sequence>
<protein>
    <submittedName>
        <fullName evidence="5">Tetratricopeptide repeat protein</fullName>
    </submittedName>
</protein>
<evidence type="ECO:0000259" key="4">
    <source>
        <dbReference type="Pfam" id="PF13485"/>
    </source>
</evidence>
<dbReference type="Pfam" id="PF14559">
    <property type="entry name" value="TPR_19"/>
    <property type="match status" value="1"/>
</dbReference>
<keyword evidence="3" id="KW-0732">Signal</keyword>
<gene>
    <name evidence="5" type="ORF">Pan97_27980</name>
</gene>
<evidence type="ECO:0000256" key="2">
    <source>
        <dbReference type="SAM" id="Coils"/>
    </source>
</evidence>
<evidence type="ECO:0000256" key="3">
    <source>
        <dbReference type="SAM" id="SignalP"/>
    </source>
</evidence>
<dbReference type="GO" id="GO:0051301">
    <property type="term" value="P:cell division"/>
    <property type="evidence" value="ECO:0007669"/>
    <property type="project" value="TreeGrafter"/>
</dbReference>
<feature type="domain" description="Peptidase MA-like" evidence="4">
    <location>
        <begin position="433"/>
        <end position="611"/>
    </location>
</feature>
<dbReference type="Pfam" id="PF13485">
    <property type="entry name" value="Peptidase_MA_2"/>
    <property type="match status" value="1"/>
</dbReference>
<dbReference type="KEGG" id="bvo:Pan97_27980"/>
<feature type="chain" id="PRO_5021859258" evidence="3">
    <location>
        <begin position="38"/>
        <end position="867"/>
    </location>
</feature>
<dbReference type="EMBL" id="CP036289">
    <property type="protein sequence ID" value="QDU75756.1"/>
    <property type="molecule type" value="Genomic_DNA"/>
</dbReference>
<dbReference type="PANTHER" id="PTHR12558:SF13">
    <property type="entry name" value="CELL DIVISION CYCLE PROTEIN 27 HOMOLOG"/>
    <property type="match status" value="1"/>
</dbReference>
<feature type="repeat" description="TPR" evidence="1">
    <location>
        <begin position="180"/>
        <end position="213"/>
    </location>
</feature>
<name>A0A518C953_9BACT</name>
<dbReference type="InterPro" id="IPR039568">
    <property type="entry name" value="Peptidase_MA-like_dom"/>
</dbReference>
<dbReference type="Proteomes" id="UP000318626">
    <property type="component" value="Chromosome"/>
</dbReference>
<accession>A0A518C953</accession>
<dbReference type="SUPFAM" id="SSF48452">
    <property type="entry name" value="TPR-like"/>
    <property type="match status" value="4"/>
</dbReference>
<evidence type="ECO:0000313" key="6">
    <source>
        <dbReference type="Proteomes" id="UP000318626"/>
    </source>
</evidence>
<keyword evidence="6" id="KW-1185">Reference proteome</keyword>
<organism evidence="5 6">
    <name type="scientific">Bremerella volcania</name>
    <dbReference type="NCBI Taxonomy" id="2527984"/>
    <lineage>
        <taxon>Bacteria</taxon>
        <taxon>Pseudomonadati</taxon>
        <taxon>Planctomycetota</taxon>
        <taxon>Planctomycetia</taxon>
        <taxon>Pirellulales</taxon>
        <taxon>Pirellulaceae</taxon>
        <taxon>Bremerella</taxon>
    </lineage>
</organism>
<evidence type="ECO:0000256" key="1">
    <source>
        <dbReference type="PROSITE-ProRule" id="PRU00339"/>
    </source>
</evidence>
<dbReference type="InterPro" id="IPR011990">
    <property type="entry name" value="TPR-like_helical_dom_sf"/>
</dbReference>
<dbReference type="Gene3D" id="1.25.40.10">
    <property type="entry name" value="Tetratricopeptide repeat domain"/>
    <property type="match status" value="2"/>
</dbReference>